<keyword evidence="2" id="KW-1185">Reference proteome</keyword>
<protein>
    <submittedName>
        <fullName evidence="1">Uncharacterized protein</fullName>
    </submittedName>
</protein>
<gene>
    <name evidence="1" type="ORF">ODALV1_LOCUS11774</name>
</gene>
<dbReference type="EMBL" id="CAXLJM020000035">
    <property type="protein sequence ID" value="CAL8104487.1"/>
    <property type="molecule type" value="Genomic_DNA"/>
</dbReference>
<dbReference type="Proteomes" id="UP001642540">
    <property type="component" value="Unassembled WGS sequence"/>
</dbReference>
<accession>A0ABP1QIV9</accession>
<organism evidence="1 2">
    <name type="scientific">Orchesella dallaii</name>
    <dbReference type="NCBI Taxonomy" id="48710"/>
    <lineage>
        <taxon>Eukaryota</taxon>
        <taxon>Metazoa</taxon>
        <taxon>Ecdysozoa</taxon>
        <taxon>Arthropoda</taxon>
        <taxon>Hexapoda</taxon>
        <taxon>Collembola</taxon>
        <taxon>Entomobryomorpha</taxon>
        <taxon>Entomobryoidea</taxon>
        <taxon>Orchesellidae</taxon>
        <taxon>Orchesellinae</taxon>
        <taxon>Orchesella</taxon>
    </lineage>
</organism>
<proteinExistence type="predicted"/>
<name>A0ABP1QIV9_9HEXA</name>
<reference evidence="1 2" key="1">
    <citation type="submission" date="2024-08" db="EMBL/GenBank/DDBJ databases">
        <authorList>
            <person name="Cucini C."/>
            <person name="Frati F."/>
        </authorList>
    </citation>
    <scope>NUCLEOTIDE SEQUENCE [LARGE SCALE GENOMIC DNA]</scope>
</reference>
<evidence type="ECO:0000313" key="2">
    <source>
        <dbReference type="Proteomes" id="UP001642540"/>
    </source>
</evidence>
<evidence type="ECO:0000313" key="1">
    <source>
        <dbReference type="EMBL" id="CAL8104487.1"/>
    </source>
</evidence>
<sequence length="135" mass="15732">MKVSEKVSKEIIIIGANERTELRKVSEMAVPGIMERIVTLLYFMCLVPVRPMRSCKNSMNLYSRNILQKVTMKFIEKYRNVTLKYESFDNYDRQFMSSCKREGSYTPSTSLSPSLKMKFTRNLLQFFSSTSQPPS</sequence>
<comment type="caution">
    <text evidence="1">The sequence shown here is derived from an EMBL/GenBank/DDBJ whole genome shotgun (WGS) entry which is preliminary data.</text>
</comment>